<accession>A0A1A9X2V2</accession>
<dbReference type="VEuPathDB" id="VectorBase:GBRI042317"/>
<dbReference type="Proteomes" id="UP000091820">
    <property type="component" value="Unassembled WGS sequence"/>
</dbReference>
<evidence type="ECO:0000256" key="1">
    <source>
        <dbReference type="SAM" id="Phobius"/>
    </source>
</evidence>
<organism evidence="2 3">
    <name type="scientific">Glossina brevipalpis</name>
    <dbReference type="NCBI Taxonomy" id="37001"/>
    <lineage>
        <taxon>Eukaryota</taxon>
        <taxon>Metazoa</taxon>
        <taxon>Ecdysozoa</taxon>
        <taxon>Arthropoda</taxon>
        <taxon>Hexapoda</taxon>
        <taxon>Insecta</taxon>
        <taxon>Pterygota</taxon>
        <taxon>Neoptera</taxon>
        <taxon>Endopterygota</taxon>
        <taxon>Diptera</taxon>
        <taxon>Brachycera</taxon>
        <taxon>Muscomorpha</taxon>
        <taxon>Hippoboscoidea</taxon>
        <taxon>Glossinidae</taxon>
        <taxon>Glossina</taxon>
    </lineage>
</organism>
<proteinExistence type="predicted"/>
<keyword evidence="3" id="KW-1185">Reference proteome</keyword>
<evidence type="ECO:0000313" key="3">
    <source>
        <dbReference type="Proteomes" id="UP000091820"/>
    </source>
</evidence>
<name>A0A1A9X2V2_9MUSC</name>
<protein>
    <submittedName>
        <fullName evidence="2">Uncharacterized protein</fullName>
    </submittedName>
</protein>
<keyword evidence="1" id="KW-0472">Membrane</keyword>
<reference evidence="2" key="2">
    <citation type="submission" date="2020-05" db="UniProtKB">
        <authorList>
            <consortium name="EnsemblMetazoa"/>
        </authorList>
    </citation>
    <scope>IDENTIFICATION</scope>
    <source>
        <strain evidence="2">IAEA</strain>
    </source>
</reference>
<evidence type="ECO:0000313" key="2">
    <source>
        <dbReference type="EnsemblMetazoa" id="GBRI042317-PA"/>
    </source>
</evidence>
<dbReference type="EnsemblMetazoa" id="GBRI042317-RA">
    <property type="protein sequence ID" value="GBRI042317-PA"/>
    <property type="gene ID" value="GBRI042317"/>
</dbReference>
<dbReference type="AlphaFoldDB" id="A0A1A9X2V2"/>
<sequence>MYRNFTDNSFIFMTQYPLSEYKYRHSSEDHQLNQQKIIENLRPRGIEPCKYYKKKVNVICCNIIDDVFATQCPTRHLTFRMEEAEGGRANCQCVATRVLFYIKYVFMYTAVLNTAIVMQYLIMMNLLQSSIKK</sequence>
<keyword evidence="1" id="KW-1133">Transmembrane helix</keyword>
<keyword evidence="1" id="KW-0812">Transmembrane</keyword>
<reference evidence="3" key="1">
    <citation type="submission" date="2014-03" db="EMBL/GenBank/DDBJ databases">
        <authorList>
            <person name="Aksoy S."/>
            <person name="Warren W."/>
            <person name="Wilson R.K."/>
        </authorList>
    </citation>
    <scope>NUCLEOTIDE SEQUENCE [LARGE SCALE GENOMIC DNA]</scope>
    <source>
        <strain evidence="3">IAEA</strain>
    </source>
</reference>
<feature type="transmembrane region" description="Helical" evidence="1">
    <location>
        <begin position="105"/>
        <end position="127"/>
    </location>
</feature>